<protein>
    <submittedName>
        <fullName evidence="2">Polysaccharide deacetylase family protein</fullName>
    </submittedName>
</protein>
<evidence type="ECO:0000313" key="3">
    <source>
        <dbReference type="Proteomes" id="UP000324104"/>
    </source>
</evidence>
<evidence type="ECO:0000313" key="2">
    <source>
        <dbReference type="EMBL" id="TYT61000.1"/>
    </source>
</evidence>
<dbReference type="InterPro" id="IPR011330">
    <property type="entry name" value="Glyco_hydro/deAcase_b/a-brl"/>
</dbReference>
<comment type="caution">
    <text evidence="2">The sequence shown here is derived from an EMBL/GenBank/DDBJ whole genome shotgun (WGS) entry which is preliminary data.</text>
</comment>
<dbReference type="AlphaFoldDB" id="A0A5D5ANJ4"/>
<dbReference type="EMBL" id="VTAW01000025">
    <property type="protein sequence ID" value="TYT61000.1"/>
    <property type="molecule type" value="Genomic_DNA"/>
</dbReference>
<reference evidence="2 3" key="1">
    <citation type="submission" date="2019-08" db="EMBL/GenBank/DDBJ databases">
        <title>Archaea genome.</title>
        <authorList>
            <person name="Kajale S."/>
            <person name="Shouche Y."/>
            <person name="Deshpande N."/>
            <person name="Sharma A."/>
        </authorList>
    </citation>
    <scope>NUCLEOTIDE SEQUENCE [LARGE SCALE GENOMIC DNA]</scope>
    <source>
        <strain evidence="2 3">ESP3B_9</strain>
    </source>
</reference>
<dbReference type="PANTHER" id="PTHR47561:SF1">
    <property type="entry name" value="POLYSACCHARIDE DEACETYLASE FAMILY PROTEIN (AFU_ORTHOLOGUE AFUA_6G05030)"/>
    <property type="match status" value="1"/>
</dbReference>
<organism evidence="2 3">
    <name type="scientific">Natrialba swarupiae</name>
    <dbReference type="NCBI Taxonomy" id="2448032"/>
    <lineage>
        <taxon>Archaea</taxon>
        <taxon>Methanobacteriati</taxon>
        <taxon>Methanobacteriota</taxon>
        <taxon>Stenosarchaea group</taxon>
        <taxon>Halobacteria</taxon>
        <taxon>Halobacteriales</taxon>
        <taxon>Natrialbaceae</taxon>
        <taxon>Natrialba</taxon>
    </lineage>
</organism>
<evidence type="ECO:0000259" key="1">
    <source>
        <dbReference type="Pfam" id="PF01522"/>
    </source>
</evidence>
<dbReference type="Gene3D" id="3.20.20.370">
    <property type="entry name" value="Glycoside hydrolase/deacetylase"/>
    <property type="match status" value="1"/>
</dbReference>
<sequence>MDLENDWEFDDPQYDHLTLKYLDDFIELIAGLDVPLTVFVVGQTLERYPEAVDRLDEHLNCEFHLHSYQHDTSKSYDFRTEIQRGVEVFRDHFGEPPKGYRAPQGNIEPAELPILEEEGFVFDSSVFPSYRPGVYNNLRAPLCPYVPETATELLEIPVASTPGTRIPIVHSYLKLFGRPYLYYLKHAPLPDVLVYNVHLQDLYRTASYNRLPTVKRHIYERNIDRTESLFVRVINLFRDRGYRPATATDLLEIEWTDQRLNHGERGGKNPSIEK</sequence>
<dbReference type="InterPro" id="IPR002509">
    <property type="entry name" value="NODB_dom"/>
</dbReference>
<keyword evidence="3" id="KW-1185">Reference proteome</keyword>
<dbReference type="GO" id="GO:0005975">
    <property type="term" value="P:carbohydrate metabolic process"/>
    <property type="evidence" value="ECO:0007669"/>
    <property type="project" value="InterPro"/>
</dbReference>
<proteinExistence type="predicted"/>
<accession>A0A5D5ANJ4</accession>
<feature type="domain" description="NodB homology" evidence="1">
    <location>
        <begin position="19"/>
        <end position="117"/>
    </location>
</feature>
<gene>
    <name evidence="2" type="ORF">FYC77_15910</name>
</gene>
<dbReference type="PANTHER" id="PTHR47561">
    <property type="entry name" value="POLYSACCHARIDE DEACETYLASE FAMILY PROTEIN (AFU_ORTHOLOGUE AFUA_6G05030)"/>
    <property type="match status" value="1"/>
</dbReference>
<dbReference type="Pfam" id="PF01522">
    <property type="entry name" value="Polysacc_deac_1"/>
    <property type="match status" value="1"/>
</dbReference>
<dbReference type="GO" id="GO:0016810">
    <property type="term" value="F:hydrolase activity, acting on carbon-nitrogen (but not peptide) bonds"/>
    <property type="evidence" value="ECO:0007669"/>
    <property type="project" value="InterPro"/>
</dbReference>
<name>A0A5D5ANJ4_9EURY</name>
<dbReference type="SUPFAM" id="SSF88713">
    <property type="entry name" value="Glycoside hydrolase/deacetylase"/>
    <property type="match status" value="1"/>
</dbReference>
<dbReference type="Proteomes" id="UP000324104">
    <property type="component" value="Unassembled WGS sequence"/>
</dbReference>